<keyword evidence="2" id="KW-0732">Signal</keyword>
<feature type="compositionally biased region" description="Low complexity" evidence="1">
    <location>
        <begin position="218"/>
        <end position="242"/>
    </location>
</feature>
<organism evidence="4 5">
    <name type="scientific">Ramlibacter pinisoli</name>
    <dbReference type="NCBI Taxonomy" id="2682844"/>
    <lineage>
        <taxon>Bacteria</taxon>
        <taxon>Pseudomonadati</taxon>
        <taxon>Pseudomonadota</taxon>
        <taxon>Betaproteobacteria</taxon>
        <taxon>Burkholderiales</taxon>
        <taxon>Comamonadaceae</taxon>
        <taxon>Ramlibacter</taxon>
    </lineage>
</organism>
<evidence type="ECO:0000313" key="5">
    <source>
        <dbReference type="Proteomes" id="UP000469385"/>
    </source>
</evidence>
<feature type="compositionally biased region" description="Pro residues" evidence="1">
    <location>
        <begin position="243"/>
        <end position="254"/>
    </location>
</feature>
<proteinExistence type="predicted"/>
<feature type="signal peptide" evidence="2">
    <location>
        <begin position="1"/>
        <end position="23"/>
    </location>
</feature>
<dbReference type="Proteomes" id="UP000469385">
    <property type="component" value="Unassembled WGS sequence"/>
</dbReference>
<dbReference type="Gene3D" id="1.25.40.10">
    <property type="entry name" value="Tetratricopeptide repeat domain"/>
    <property type="match status" value="1"/>
</dbReference>
<reference evidence="4 5" key="1">
    <citation type="submission" date="2019-12" db="EMBL/GenBank/DDBJ databases">
        <authorList>
            <person name="Huq M.A."/>
        </authorList>
    </citation>
    <scope>NUCLEOTIDE SEQUENCE [LARGE SCALE GENOMIC DNA]</scope>
    <source>
        <strain evidence="4 5">MAH-25</strain>
    </source>
</reference>
<evidence type="ECO:0000256" key="2">
    <source>
        <dbReference type="SAM" id="SignalP"/>
    </source>
</evidence>
<dbReference type="SMART" id="SM00028">
    <property type="entry name" value="TPR"/>
    <property type="match status" value="2"/>
</dbReference>
<feature type="chain" id="PRO_5026672255" description="Bacteriophage N4 adsorption protein A C-terminal domain-containing protein" evidence="2">
    <location>
        <begin position="24"/>
        <end position="728"/>
    </location>
</feature>
<comment type="caution">
    <text evidence="4">The sequence shown here is derived from an EMBL/GenBank/DDBJ whole genome shotgun (WGS) entry which is preliminary data.</text>
</comment>
<dbReference type="AlphaFoldDB" id="A0A6N8IYJ0"/>
<dbReference type="InterPro" id="IPR019734">
    <property type="entry name" value="TPR_rpt"/>
</dbReference>
<protein>
    <recommendedName>
        <fullName evidence="3">Bacteriophage N4 adsorption protein A C-terminal domain-containing protein</fullName>
    </recommendedName>
</protein>
<dbReference type="InterPro" id="IPR011990">
    <property type="entry name" value="TPR-like_helical_dom_sf"/>
</dbReference>
<dbReference type="SUPFAM" id="SSF48452">
    <property type="entry name" value="TPR-like"/>
    <property type="match status" value="2"/>
</dbReference>
<dbReference type="InterPro" id="IPR025137">
    <property type="entry name" value="NfrA_C"/>
</dbReference>
<feature type="domain" description="Bacteriophage N4 adsorption protein A C-terminal" evidence="3">
    <location>
        <begin position="556"/>
        <end position="713"/>
    </location>
</feature>
<sequence>MRGPLRMLGLLAALGGAAAPVHANWLASELRAYRSFPRLNEALRLYDLRQYDKAREYIDQVERIDPGSRQAAVVKFNICEKQKDHACIRELSQAWQARAPGDGLGTALATYLAYVDGRDADLAQLAPEALRGSGLTAAVRRTLGQEWVRALLRLDRFDDARAAIEWLDANKVTIGDRDRSAWQQAIAAGTSAPVARGMPTGPSVPPAQVVPGAPAPSQPAARAQPPVRGAPGARAAQSVAPAVPTPPPAPPPRPSAESEVLPLIEAGRHSDAVARIQQLQSEGRLTAQEREAFVLTLQGRDCAGVLRLVPPDASSPLTTARQQLAAAYCSGQASARAGRHFAAAQALAGGDAALAAQALTGKANALALQGDAAGARAALAEAVRMAPNDAQARAAHGYQLKSAGADEEALREFEAAWQLDGARTELLPEMALLAQHLNRREDSIRYGRAAIDESDGIRRRQPLSEDEARRRLFGWRREVQTQEDRFNWIANANVRLDHGPDINQPLSPVDYAQYAGSLNLGGSYRYTPLGAQLPTWAFARAATGLQDRSLAFEPENKLLGLGVRQRLSRDYLAVASAEYLWRKSAAYPDDVMLRLSGSHTWNGDWNPADRQWNFANVYADFAWLVRAETYYATLSGELGRHYKLPDVPFDASVMPYLLGSYTSSNDSIGRAAVDRLDVGLGLAFQSWHWEDKHRAPALSHRLSLEVRRVVGGNTTDRHAVQLKWILQH</sequence>
<dbReference type="EMBL" id="WSEL01000009">
    <property type="protein sequence ID" value="MVQ32089.1"/>
    <property type="molecule type" value="Genomic_DNA"/>
</dbReference>
<name>A0A6N8IYJ0_9BURK</name>
<feature type="region of interest" description="Disordered" evidence="1">
    <location>
        <begin position="192"/>
        <end position="257"/>
    </location>
</feature>
<evidence type="ECO:0000259" key="3">
    <source>
        <dbReference type="Pfam" id="PF13283"/>
    </source>
</evidence>
<gene>
    <name evidence="4" type="ORF">GON04_21695</name>
</gene>
<dbReference type="Pfam" id="PF13283">
    <property type="entry name" value="NfrA_C"/>
    <property type="match status" value="1"/>
</dbReference>
<keyword evidence="5" id="KW-1185">Reference proteome</keyword>
<dbReference type="RefSeq" id="WP_157400079.1">
    <property type="nucleotide sequence ID" value="NZ_WSEL01000009.1"/>
</dbReference>
<evidence type="ECO:0000256" key="1">
    <source>
        <dbReference type="SAM" id="MobiDB-lite"/>
    </source>
</evidence>
<accession>A0A6N8IYJ0</accession>
<evidence type="ECO:0000313" key="4">
    <source>
        <dbReference type="EMBL" id="MVQ32089.1"/>
    </source>
</evidence>